<evidence type="ECO:0000256" key="5">
    <source>
        <dbReference type="ARBA" id="ARBA00022682"/>
    </source>
</evidence>
<comment type="caution">
    <text evidence="9">The sequence shown here is derived from an EMBL/GenBank/DDBJ whole genome shotgun (WGS) entry which is preliminary data.</text>
</comment>
<dbReference type="GO" id="GO:0005634">
    <property type="term" value="C:nucleus"/>
    <property type="evidence" value="ECO:0007669"/>
    <property type="project" value="UniProtKB-SubCell"/>
</dbReference>
<dbReference type="GO" id="GO:0038023">
    <property type="term" value="F:signaling receptor activity"/>
    <property type="evidence" value="ECO:0007669"/>
    <property type="project" value="TreeGrafter"/>
</dbReference>
<evidence type="ECO:0000256" key="6">
    <source>
        <dbReference type="ARBA" id="ARBA00023170"/>
    </source>
</evidence>
<organism evidence="9 10">
    <name type="scientific">Thalictrum thalictroides</name>
    <name type="common">Rue-anemone</name>
    <name type="synonym">Anemone thalictroides</name>
    <dbReference type="NCBI Taxonomy" id="46969"/>
    <lineage>
        <taxon>Eukaryota</taxon>
        <taxon>Viridiplantae</taxon>
        <taxon>Streptophyta</taxon>
        <taxon>Embryophyta</taxon>
        <taxon>Tracheophyta</taxon>
        <taxon>Spermatophyta</taxon>
        <taxon>Magnoliopsida</taxon>
        <taxon>Ranunculales</taxon>
        <taxon>Ranunculaceae</taxon>
        <taxon>Thalictroideae</taxon>
        <taxon>Thalictrum</taxon>
    </lineage>
</organism>
<dbReference type="InterPro" id="IPR023393">
    <property type="entry name" value="START-like_dom_sf"/>
</dbReference>
<dbReference type="GO" id="GO:0009738">
    <property type="term" value="P:abscisic acid-activated signaling pathway"/>
    <property type="evidence" value="ECO:0007669"/>
    <property type="project" value="UniProtKB-KW"/>
</dbReference>
<evidence type="ECO:0000256" key="1">
    <source>
        <dbReference type="ARBA" id="ARBA00004123"/>
    </source>
</evidence>
<dbReference type="GO" id="GO:0010427">
    <property type="term" value="F:abscisic acid binding"/>
    <property type="evidence" value="ECO:0007669"/>
    <property type="project" value="TreeGrafter"/>
</dbReference>
<evidence type="ECO:0000313" key="10">
    <source>
        <dbReference type="Proteomes" id="UP000554482"/>
    </source>
</evidence>
<comment type="subcellular location">
    <subcellularLocation>
        <location evidence="2">Cytoplasm</location>
    </subcellularLocation>
    <subcellularLocation>
        <location evidence="1">Nucleus</location>
    </subcellularLocation>
</comment>
<evidence type="ECO:0000256" key="8">
    <source>
        <dbReference type="ARBA" id="ARBA00023272"/>
    </source>
</evidence>
<keyword evidence="7" id="KW-0539">Nucleus</keyword>
<evidence type="ECO:0000313" key="9">
    <source>
        <dbReference type="EMBL" id="KAF5184445.1"/>
    </source>
</evidence>
<gene>
    <name evidence="9" type="ORF">FRX31_025968</name>
</gene>
<dbReference type="InterPro" id="IPR050279">
    <property type="entry name" value="Plant_def-hormone_signal"/>
</dbReference>
<keyword evidence="8" id="KW-0650">Protein phosphatase inhibitor</keyword>
<dbReference type="AlphaFoldDB" id="A0A7J6VJT2"/>
<dbReference type="GO" id="GO:0005737">
    <property type="term" value="C:cytoplasm"/>
    <property type="evidence" value="ECO:0007669"/>
    <property type="project" value="UniProtKB-SubCell"/>
</dbReference>
<keyword evidence="10" id="KW-1185">Reference proteome</keyword>
<accession>A0A7J6VJT2</accession>
<comment type="similarity">
    <text evidence="3">Belongs to the PYR/PYL/RCAR abscisic acid intracellular receptor family.</text>
</comment>
<sequence>MLSLIQNHNQCGSCVVQVIDAPLQLVWSIIKRFDKPQIYKKFIKNCTMLCGNGEIGSIREVQVVSGLPARVSIERLDQLDDETHTISFSMIGGDHALKNYHSTITLHESEDDGKTILVEAYVVDVLNGNTKEDTCLFVETIIKCNHKSLAWITEKSASSSSDDSFYGSC</sequence>
<proteinExistence type="inferred from homology"/>
<dbReference type="PANTHER" id="PTHR31213:SF82">
    <property type="entry name" value="ABSCISIC ACID RECEPTOR PYL11-RELATED"/>
    <property type="match status" value="1"/>
</dbReference>
<evidence type="ECO:0000256" key="2">
    <source>
        <dbReference type="ARBA" id="ARBA00004496"/>
    </source>
</evidence>
<dbReference type="SUPFAM" id="SSF55961">
    <property type="entry name" value="Bet v1-like"/>
    <property type="match status" value="1"/>
</dbReference>
<keyword evidence="5" id="KW-0938">Abscisic acid signaling pathway</keyword>
<reference evidence="9 10" key="1">
    <citation type="submission" date="2020-06" db="EMBL/GenBank/DDBJ databases">
        <title>Transcriptomic and genomic resources for Thalictrum thalictroides and T. hernandezii: Facilitating candidate gene discovery in an emerging model plant lineage.</title>
        <authorList>
            <person name="Arias T."/>
            <person name="Riano-Pachon D.M."/>
            <person name="Di Stilio V.S."/>
        </authorList>
    </citation>
    <scope>NUCLEOTIDE SEQUENCE [LARGE SCALE GENOMIC DNA]</scope>
    <source>
        <strain evidence="10">cv. WT478/WT964</strain>
        <tissue evidence="9">Leaves</tissue>
    </source>
</reference>
<dbReference type="EMBL" id="JABWDY010032112">
    <property type="protein sequence ID" value="KAF5184445.1"/>
    <property type="molecule type" value="Genomic_DNA"/>
</dbReference>
<dbReference type="Gene3D" id="3.30.530.20">
    <property type="match status" value="1"/>
</dbReference>
<evidence type="ECO:0000256" key="4">
    <source>
        <dbReference type="ARBA" id="ARBA00022490"/>
    </source>
</evidence>
<protein>
    <submittedName>
        <fullName evidence="9">Abscisic acid receptor pyl4</fullName>
    </submittedName>
</protein>
<dbReference type="CDD" id="cd07821">
    <property type="entry name" value="PYR_PYL_RCAR_like"/>
    <property type="match status" value="1"/>
</dbReference>
<dbReference type="Proteomes" id="UP000554482">
    <property type="component" value="Unassembled WGS sequence"/>
</dbReference>
<dbReference type="Pfam" id="PF10604">
    <property type="entry name" value="Polyketide_cyc2"/>
    <property type="match status" value="1"/>
</dbReference>
<dbReference type="GO" id="GO:0004864">
    <property type="term" value="F:protein phosphatase inhibitor activity"/>
    <property type="evidence" value="ECO:0007669"/>
    <property type="project" value="UniProtKB-KW"/>
</dbReference>
<keyword evidence="4" id="KW-0963">Cytoplasm</keyword>
<evidence type="ECO:0000256" key="3">
    <source>
        <dbReference type="ARBA" id="ARBA00008594"/>
    </source>
</evidence>
<name>A0A7J6VJT2_THATH</name>
<evidence type="ECO:0000256" key="7">
    <source>
        <dbReference type="ARBA" id="ARBA00023242"/>
    </source>
</evidence>
<dbReference type="InterPro" id="IPR019587">
    <property type="entry name" value="Polyketide_cyclase/dehydratase"/>
</dbReference>
<dbReference type="PANTHER" id="PTHR31213">
    <property type="entry name" value="OS08G0374000 PROTEIN-RELATED"/>
    <property type="match status" value="1"/>
</dbReference>
<keyword evidence="6 9" id="KW-0675">Receptor</keyword>
<dbReference type="OrthoDB" id="4436220at2759"/>